<feature type="compositionally biased region" description="Polar residues" evidence="1">
    <location>
        <begin position="110"/>
        <end position="120"/>
    </location>
</feature>
<comment type="caution">
    <text evidence="2">The sequence shown here is derived from an EMBL/GenBank/DDBJ whole genome shotgun (WGS) entry which is preliminary data.</text>
</comment>
<dbReference type="AlphaFoldDB" id="A0A2U3E2A0"/>
<gene>
    <name evidence="2" type="ORF">PCL_01722</name>
</gene>
<dbReference type="Proteomes" id="UP000245956">
    <property type="component" value="Unassembled WGS sequence"/>
</dbReference>
<accession>A0A2U3E2A0</accession>
<name>A0A2U3E2A0_PURLI</name>
<evidence type="ECO:0000313" key="3">
    <source>
        <dbReference type="Proteomes" id="UP000245956"/>
    </source>
</evidence>
<feature type="compositionally biased region" description="Gly residues" evidence="1">
    <location>
        <begin position="92"/>
        <end position="102"/>
    </location>
</feature>
<reference evidence="2 3" key="1">
    <citation type="journal article" date="2016" name="Front. Microbiol.">
        <title>Genome and transcriptome sequences reveal the specific parasitism of the nematophagous Purpureocillium lilacinum 36-1.</title>
        <authorList>
            <person name="Xie J."/>
            <person name="Li S."/>
            <person name="Mo C."/>
            <person name="Xiao X."/>
            <person name="Peng D."/>
            <person name="Wang G."/>
            <person name="Xiao Y."/>
        </authorList>
    </citation>
    <scope>NUCLEOTIDE SEQUENCE [LARGE SCALE GENOMIC DNA]</scope>
    <source>
        <strain evidence="2 3">36-1</strain>
    </source>
</reference>
<dbReference type="EMBL" id="LCWV01000014">
    <property type="protein sequence ID" value="PWI68633.1"/>
    <property type="molecule type" value="Genomic_DNA"/>
</dbReference>
<sequence length="201" mass="19957">MSRRFAPMIAAAGAAAAAVGIYRSRQGKAADSQDGPSRNPAHTKRDLGLGGAGVGGNQVVGSAELGASRGRPDQDPEAKTGTTASPSELPSGGVGGGEGAGGSNARRVQLPTTGKSQDATGNMKRTGVSDTMDSLENSVSSLGSSASTDRPGVLGTISGAFGHGGKRAADKAEDSVVHNTRDISKMGSEVPSKKRAPKSAD</sequence>
<organism evidence="2 3">
    <name type="scientific">Purpureocillium lilacinum</name>
    <name type="common">Paecilomyces lilacinus</name>
    <dbReference type="NCBI Taxonomy" id="33203"/>
    <lineage>
        <taxon>Eukaryota</taxon>
        <taxon>Fungi</taxon>
        <taxon>Dikarya</taxon>
        <taxon>Ascomycota</taxon>
        <taxon>Pezizomycotina</taxon>
        <taxon>Sordariomycetes</taxon>
        <taxon>Hypocreomycetidae</taxon>
        <taxon>Hypocreales</taxon>
        <taxon>Ophiocordycipitaceae</taxon>
        <taxon>Purpureocillium</taxon>
    </lineage>
</organism>
<protein>
    <submittedName>
        <fullName evidence="2">Uncharacterized protein</fullName>
    </submittedName>
</protein>
<proteinExistence type="predicted"/>
<evidence type="ECO:0000313" key="2">
    <source>
        <dbReference type="EMBL" id="PWI68633.1"/>
    </source>
</evidence>
<evidence type="ECO:0000256" key="1">
    <source>
        <dbReference type="SAM" id="MobiDB-lite"/>
    </source>
</evidence>
<feature type="compositionally biased region" description="Gly residues" evidence="1">
    <location>
        <begin position="48"/>
        <end position="58"/>
    </location>
</feature>
<feature type="compositionally biased region" description="Low complexity" evidence="1">
    <location>
        <begin position="134"/>
        <end position="147"/>
    </location>
</feature>
<feature type="compositionally biased region" description="Basic and acidic residues" evidence="1">
    <location>
        <begin position="167"/>
        <end position="184"/>
    </location>
</feature>
<feature type="region of interest" description="Disordered" evidence="1">
    <location>
        <begin position="24"/>
        <end position="201"/>
    </location>
</feature>